<keyword evidence="16" id="KW-1185">Reference proteome</keyword>
<gene>
    <name evidence="15" type="ORF">LSH36_33g03003</name>
</gene>
<evidence type="ECO:0000256" key="4">
    <source>
        <dbReference type="ARBA" id="ARBA00022490"/>
    </source>
</evidence>
<evidence type="ECO:0000256" key="8">
    <source>
        <dbReference type="ARBA" id="ARBA00023125"/>
    </source>
</evidence>
<reference evidence="15" key="1">
    <citation type="journal article" date="2023" name="Mol. Biol. Evol.">
        <title>Third-Generation Sequencing Reveals the Adaptive Role of the Epigenome in Three Deep-Sea Polychaetes.</title>
        <authorList>
            <person name="Perez M."/>
            <person name="Aroh O."/>
            <person name="Sun Y."/>
            <person name="Lan Y."/>
            <person name="Juniper S.K."/>
            <person name="Young C.R."/>
            <person name="Angers B."/>
            <person name="Qian P.Y."/>
        </authorList>
    </citation>
    <scope>NUCLEOTIDE SEQUENCE</scope>
    <source>
        <strain evidence="15">P08H-3</strain>
    </source>
</reference>
<evidence type="ECO:0000256" key="2">
    <source>
        <dbReference type="ARBA" id="ARBA00004496"/>
    </source>
</evidence>
<dbReference type="CDD" id="cd16855">
    <property type="entry name" value="STAT5_CCD"/>
    <property type="match status" value="1"/>
</dbReference>
<dbReference type="Pfam" id="PF02864">
    <property type="entry name" value="STAT_bind"/>
    <property type="match status" value="1"/>
</dbReference>
<dbReference type="Gene3D" id="2.60.40.630">
    <property type="entry name" value="STAT transcription factor, DNA-binding domain"/>
    <property type="match status" value="1"/>
</dbReference>
<comment type="caution">
    <text evidence="15">The sequence shown here is derived from an EMBL/GenBank/DDBJ whole genome shotgun (WGS) entry which is preliminary data.</text>
</comment>
<dbReference type="FunFam" id="2.60.40.630:FF:000003">
    <property type="entry name" value="Signal transducer and transcription activator 6"/>
    <property type="match status" value="1"/>
</dbReference>
<keyword evidence="7 13" id="KW-0805">Transcription regulation</keyword>
<keyword evidence="8 13" id="KW-0238">DNA-binding</keyword>
<evidence type="ECO:0000256" key="11">
    <source>
        <dbReference type="ARBA" id="ARBA00023242"/>
    </source>
</evidence>
<dbReference type="Pfam" id="PF01017">
    <property type="entry name" value="STAT_alpha"/>
    <property type="match status" value="1"/>
</dbReference>
<feature type="domain" description="SH2" evidence="14">
    <location>
        <begin position="579"/>
        <end position="690"/>
    </location>
</feature>
<comment type="similarity">
    <text evidence="3 13">Belongs to the transcription factor STAT family.</text>
</comment>
<evidence type="ECO:0000313" key="16">
    <source>
        <dbReference type="Proteomes" id="UP001208570"/>
    </source>
</evidence>
<evidence type="ECO:0000256" key="10">
    <source>
        <dbReference type="ARBA" id="ARBA00023163"/>
    </source>
</evidence>
<dbReference type="Gene3D" id="1.20.1050.20">
    <property type="entry name" value="STAT transcription factor, all-alpha domain"/>
    <property type="match status" value="1"/>
</dbReference>
<evidence type="ECO:0000256" key="12">
    <source>
        <dbReference type="PROSITE-ProRule" id="PRU00191"/>
    </source>
</evidence>
<dbReference type="Gene3D" id="1.10.238.10">
    <property type="entry name" value="EF-hand"/>
    <property type="match status" value="1"/>
</dbReference>
<dbReference type="InterPro" id="IPR001217">
    <property type="entry name" value="STAT"/>
</dbReference>
<proteinExistence type="inferred from homology"/>
<dbReference type="EMBL" id="JAODUP010000033">
    <property type="protein sequence ID" value="KAK2166934.1"/>
    <property type="molecule type" value="Genomic_DNA"/>
</dbReference>
<keyword evidence="6 12" id="KW-0727">SH2 domain</keyword>
<evidence type="ECO:0000256" key="9">
    <source>
        <dbReference type="ARBA" id="ARBA00023159"/>
    </source>
</evidence>
<evidence type="ECO:0000256" key="7">
    <source>
        <dbReference type="ARBA" id="ARBA00023015"/>
    </source>
</evidence>
<dbReference type="Pfam" id="PF00017">
    <property type="entry name" value="SH2"/>
    <property type="match status" value="1"/>
</dbReference>
<dbReference type="SUPFAM" id="SSF48092">
    <property type="entry name" value="Transcription factor STAT-4 N-domain"/>
    <property type="match status" value="1"/>
</dbReference>
<dbReference type="GO" id="GO:0007166">
    <property type="term" value="P:cell surface receptor signaling pathway"/>
    <property type="evidence" value="ECO:0007669"/>
    <property type="project" value="UniProtKB-ARBA"/>
</dbReference>
<keyword evidence="10 13" id="KW-0804">Transcription</keyword>
<dbReference type="InterPro" id="IPR036860">
    <property type="entry name" value="SH2_dom_sf"/>
</dbReference>
<dbReference type="PANTHER" id="PTHR11801">
    <property type="entry name" value="SIGNAL TRANSDUCER AND ACTIVATOR OF TRANSCRIPTION"/>
    <property type="match status" value="1"/>
</dbReference>
<dbReference type="Gene3D" id="3.30.505.10">
    <property type="entry name" value="SH2 domain"/>
    <property type="match status" value="1"/>
</dbReference>
<evidence type="ECO:0000256" key="6">
    <source>
        <dbReference type="ARBA" id="ARBA00022999"/>
    </source>
</evidence>
<dbReference type="InterPro" id="IPR013800">
    <property type="entry name" value="STAT_TF_alpha"/>
</dbReference>
<keyword evidence="5 13" id="KW-0597">Phosphoprotein</keyword>
<comment type="subcellular location">
    <subcellularLocation>
        <location evidence="2 13">Cytoplasm</location>
    </subcellularLocation>
    <subcellularLocation>
        <location evidence="1 13">Nucleus</location>
    </subcellularLocation>
</comment>
<organism evidence="15 16">
    <name type="scientific">Paralvinella palmiformis</name>
    <dbReference type="NCBI Taxonomy" id="53620"/>
    <lineage>
        <taxon>Eukaryota</taxon>
        <taxon>Metazoa</taxon>
        <taxon>Spiralia</taxon>
        <taxon>Lophotrochozoa</taxon>
        <taxon>Annelida</taxon>
        <taxon>Polychaeta</taxon>
        <taxon>Sedentaria</taxon>
        <taxon>Canalipalpata</taxon>
        <taxon>Terebellida</taxon>
        <taxon>Terebelliformia</taxon>
        <taxon>Alvinellidae</taxon>
        <taxon>Paralvinella</taxon>
    </lineage>
</organism>
<evidence type="ECO:0000313" key="15">
    <source>
        <dbReference type="EMBL" id="KAK2166934.1"/>
    </source>
</evidence>
<dbReference type="InterPro" id="IPR048988">
    <property type="entry name" value="STAT_linker"/>
</dbReference>
<evidence type="ECO:0000256" key="5">
    <source>
        <dbReference type="ARBA" id="ARBA00022553"/>
    </source>
</evidence>
<dbReference type="Gene3D" id="1.10.532.10">
    <property type="entry name" value="STAT transcription factor, N-terminal domain"/>
    <property type="match status" value="1"/>
</dbReference>
<dbReference type="FunFam" id="1.10.238.10:FF:000029">
    <property type="entry name" value="Signal transducer and transcription activator 6"/>
    <property type="match status" value="1"/>
</dbReference>
<sequence>MALWEKVQQCLHGDTVRQLQSVYGVHFPIDVRHTFAEWIEAQPWFTLEEDNSEHERIAGKLVEQLVLMIENRANELNSEDMFINKLRLQEIGQQFREMYSPNPFNLVRVVRNCLGAEERQVQQAEMAGGDSEQACTHRQIYQQFDMLQRRTQQTDLELKQLQQKQEAFIIRYQESLKLENILQELGHQPNGPIPLMEREQALLRQKQSLEMEIQTTAKELLQMKLTLAKKYSETCQQLNVLQSHILDEQLISWKRQQQLAGNGAPFEGSLETLQQWCESLAELIWQNRIQIKRIEMLCSRIPINTGAGPDNLLTQLNTTITSLLSSLVTSTFIIEKQPPQVLKKDSKFGATVRLMVGGKLNVHMNPPTVKASIISEEQARSLLRSERDVRKESSGDILNNVGTMEYNQANGQLAVSFRNMTLKKIKRAEKKGNETVTEEKFSILFQSQFTVGGGELDFQVWTLSLPAVVTVHGNQECNALATILWDNAFAESGRIPFQVPDRVPWPQLAQALNTKFASNCGIGLDAQHLSYLASKIFGPHDDYSTHMVSWAHFNREPLHMRNFTFWEYFYSVFKLTKDWLHGPWKERLIHGFVSKKEAQDNLLKKPIGTFLLRFSDSELGGITIAWVDNDPNRPGEKQVWNLAPFTDKDFKIRSLGDRIKDLPHLVNLYPDIPKQDAFGKFWSQQTDTPVVGTGYIRPQLVSVIPGISAPLNYDNPLTPSMMQPQSPPSPVSQPAANIGDSINDINIDNDIDSSWLQNLSGMDYDPSDIQQMGINRVMPSFNAQSMPGNNFPSPN</sequence>
<protein>
    <recommendedName>
        <fullName evidence="13">Signal transducer and activator of transcription</fullName>
    </recommendedName>
</protein>
<accession>A0AAD9K8R7</accession>
<dbReference type="SUPFAM" id="SSF49417">
    <property type="entry name" value="p53-like transcription factors"/>
    <property type="match status" value="1"/>
</dbReference>
<dbReference type="Proteomes" id="UP001208570">
    <property type="component" value="Unassembled WGS sequence"/>
</dbReference>
<evidence type="ECO:0000259" key="14">
    <source>
        <dbReference type="PROSITE" id="PS50001"/>
    </source>
</evidence>
<dbReference type="SMART" id="SM00252">
    <property type="entry name" value="SH2"/>
    <property type="match status" value="1"/>
</dbReference>
<dbReference type="InterPro" id="IPR013801">
    <property type="entry name" value="STAT_TF_DNA-bd"/>
</dbReference>
<dbReference type="SMART" id="SM00964">
    <property type="entry name" value="STAT_int"/>
    <property type="match status" value="1"/>
</dbReference>
<dbReference type="GO" id="GO:0005737">
    <property type="term" value="C:cytoplasm"/>
    <property type="evidence" value="ECO:0007669"/>
    <property type="project" value="UniProtKB-SubCell"/>
</dbReference>
<dbReference type="PROSITE" id="PS50001">
    <property type="entry name" value="SH2"/>
    <property type="match status" value="1"/>
</dbReference>
<dbReference type="SUPFAM" id="SSF47655">
    <property type="entry name" value="STAT"/>
    <property type="match status" value="1"/>
</dbReference>
<dbReference type="SUPFAM" id="SSF55550">
    <property type="entry name" value="SH2 domain"/>
    <property type="match status" value="1"/>
</dbReference>
<dbReference type="GO" id="GO:0005634">
    <property type="term" value="C:nucleus"/>
    <property type="evidence" value="ECO:0007669"/>
    <property type="project" value="UniProtKB-SubCell"/>
</dbReference>
<evidence type="ECO:0000256" key="3">
    <source>
        <dbReference type="ARBA" id="ARBA00005586"/>
    </source>
</evidence>
<dbReference type="InterPro" id="IPR012345">
    <property type="entry name" value="STAT_TF_DNA-bd_N"/>
</dbReference>
<keyword evidence="9 13" id="KW-0010">Activator</keyword>
<dbReference type="Pfam" id="PF21354">
    <property type="entry name" value="STAT_linker"/>
    <property type="match status" value="1"/>
</dbReference>
<dbReference type="GO" id="GO:0000977">
    <property type="term" value="F:RNA polymerase II transcription regulatory region sequence-specific DNA binding"/>
    <property type="evidence" value="ECO:0007669"/>
    <property type="project" value="UniProtKB-ARBA"/>
</dbReference>
<dbReference type="InterPro" id="IPR008967">
    <property type="entry name" value="p53-like_TF_DNA-bd_sf"/>
</dbReference>
<name>A0AAD9K8R7_9ANNE</name>
<dbReference type="InterPro" id="IPR013799">
    <property type="entry name" value="STAT_TF_prot_interaction"/>
</dbReference>
<dbReference type="InterPro" id="IPR000980">
    <property type="entry name" value="SH2"/>
</dbReference>
<evidence type="ECO:0000256" key="13">
    <source>
        <dbReference type="RuleBase" id="RU046415"/>
    </source>
</evidence>
<keyword evidence="4 13" id="KW-0963">Cytoplasm</keyword>
<dbReference type="Pfam" id="PF02865">
    <property type="entry name" value="STAT_int"/>
    <property type="match status" value="1"/>
</dbReference>
<dbReference type="InterPro" id="IPR036535">
    <property type="entry name" value="STAT_N_sf"/>
</dbReference>
<dbReference type="InterPro" id="IPR046994">
    <property type="entry name" value="STAT5_CC"/>
</dbReference>
<evidence type="ECO:0000256" key="1">
    <source>
        <dbReference type="ARBA" id="ARBA00004123"/>
    </source>
</evidence>
<dbReference type="AlphaFoldDB" id="A0AAD9K8R7"/>
<dbReference type="InterPro" id="IPR015988">
    <property type="entry name" value="STAT_TF_CC"/>
</dbReference>
<keyword evidence="11 13" id="KW-0539">Nucleus</keyword>
<dbReference type="CDD" id="cd09919">
    <property type="entry name" value="SH2_STAT_family"/>
    <property type="match status" value="1"/>
</dbReference>
<dbReference type="GO" id="GO:0001228">
    <property type="term" value="F:DNA-binding transcription activator activity, RNA polymerase II-specific"/>
    <property type="evidence" value="ECO:0007669"/>
    <property type="project" value="UniProtKB-ARBA"/>
</dbReference>